<reference evidence="1" key="1">
    <citation type="journal article" date="2020" name="Nature">
        <title>Giant virus diversity and host interactions through global metagenomics.</title>
        <authorList>
            <person name="Schulz F."/>
            <person name="Roux S."/>
            <person name="Paez-Espino D."/>
            <person name="Jungbluth S."/>
            <person name="Walsh D.A."/>
            <person name="Denef V.J."/>
            <person name="McMahon K.D."/>
            <person name="Konstantinidis K.T."/>
            <person name="Eloe-Fadrosh E.A."/>
            <person name="Kyrpides N.C."/>
            <person name="Woyke T."/>
        </authorList>
    </citation>
    <scope>NUCLEOTIDE SEQUENCE</scope>
    <source>
        <strain evidence="1">GVMAG-S-1004661-13</strain>
    </source>
</reference>
<protein>
    <submittedName>
        <fullName evidence="1">Uncharacterized protein</fullName>
    </submittedName>
</protein>
<name>A0A6C0ACE2_9ZZZZ</name>
<evidence type="ECO:0000313" key="1">
    <source>
        <dbReference type="EMBL" id="QHS77180.1"/>
    </source>
</evidence>
<proteinExistence type="predicted"/>
<dbReference type="EMBL" id="MN740543">
    <property type="protein sequence ID" value="QHS77180.1"/>
    <property type="molecule type" value="Genomic_DNA"/>
</dbReference>
<sequence length="84" mass="10107">MFVQKKGYFYYENNDDLSIDYSKGWFIVSQLDKTEERENLEKIIKLANIRRNMALYDCSYEVSIEKDIKNLEEKSIIKGKDFIH</sequence>
<dbReference type="AlphaFoldDB" id="A0A6C0ACE2"/>
<organism evidence="1">
    <name type="scientific">viral metagenome</name>
    <dbReference type="NCBI Taxonomy" id="1070528"/>
    <lineage>
        <taxon>unclassified sequences</taxon>
        <taxon>metagenomes</taxon>
        <taxon>organismal metagenomes</taxon>
    </lineage>
</organism>
<accession>A0A6C0ACE2</accession>